<comment type="caution">
    <text evidence="1">The sequence shown here is derived from an EMBL/GenBank/DDBJ whole genome shotgun (WGS) entry which is preliminary data.</text>
</comment>
<dbReference type="EMBL" id="LAZR01061853">
    <property type="protein sequence ID" value="KKK62737.1"/>
    <property type="molecule type" value="Genomic_DNA"/>
</dbReference>
<reference evidence="1" key="1">
    <citation type="journal article" date="2015" name="Nature">
        <title>Complex archaea that bridge the gap between prokaryotes and eukaryotes.</title>
        <authorList>
            <person name="Spang A."/>
            <person name="Saw J.H."/>
            <person name="Jorgensen S.L."/>
            <person name="Zaremba-Niedzwiedzka K."/>
            <person name="Martijn J."/>
            <person name="Lind A.E."/>
            <person name="van Eijk R."/>
            <person name="Schleper C."/>
            <person name="Guy L."/>
            <person name="Ettema T.J."/>
        </authorList>
    </citation>
    <scope>NUCLEOTIDE SEQUENCE</scope>
</reference>
<sequence>MVDLRRSAILSGNQAVAEIAEGPVVWLDEQLPDIVIIVTWDTGGFVDWSSADSAPHLYIARLNSEVHLADITGVNTNVNESKGEQRFIFTADSGDDTEGGLWNNTTDPLTVAMAVGQYPVIGVGGTNPLIVGERIYIGTEFLQVTTILANDVTFSRGAGGSAVAVHADSVSIFNSFNPFTSPGQYVAQTVGLFSGKTHRTQRFLIEVLDSVPAP</sequence>
<accession>A0A0F8X0U9</accession>
<protein>
    <submittedName>
        <fullName evidence="1">Uncharacterized protein</fullName>
    </submittedName>
</protein>
<organism evidence="1">
    <name type="scientific">marine sediment metagenome</name>
    <dbReference type="NCBI Taxonomy" id="412755"/>
    <lineage>
        <taxon>unclassified sequences</taxon>
        <taxon>metagenomes</taxon>
        <taxon>ecological metagenomes</taxon>
    </lineage>
</organism>
<name>A0A0F8X0U9_9ZZZZ</name>
<dbReference type="AlphaFoldDB" id="A0A0F8X0U9"/>
<proteinExistence type="predicted"/>
<evidence type="ECO:0000313" key="1">
    <source>
        <dbReference type="EMBL" id="KKK62737.1"/>
    </source>
</evidence>
<gene>
    <name evidence="1" type="ORF">LCGC14_3001350</name>
</gene>